<accession>A0A9D4TBM8</accession>
<organism evidence="2 3">
    <name type="scientific">Rhipicephalus sanguineus</name>
    <name type="common">Brown dog tick</name>
    <name type="synonym">Ixodes sanguineus</name>
    <dbReference type="NCBI Taxonomy" id="34632"/>
    <lineage>
        <taxon>Eukaryota</taxon>
        <taxon>Metazoa</taxon>
        <taxon>Ecdysozoa</taxon>
        <taxon>Arthropoda</taxon>
        <taxon>Chelicerata</taxon>
        <taxon>Arachnida</taxon>
        <taxon>Acari</taxon>
        <taxon>Parasitiformes</taxon>
        <taxon>Ixodida</taxon>
        <taxon>Ixodoidea</taxon>
        <taxon>Ixodidae</taxon>
        <taxon>Rhipicephalinae</taxon>
        <taxon>Rhipicephalus</taxon>
        <taxon>Rhipicephalus</taxon>
    </lineage>
</organism>
<dbReference type="Proteomes" id="UP000821837">
    <property type="component" value="Chromosome 1"/>
</dbReference>
<reference evidence="2" key="1">
    <citation type="journal article" date="2020" name="Cell">
        <title>Large-Scale Comparative Analyses of Tick Genomes Elucidate Their Genetic Diversity and Vector Capacities.</title>
        <authorList>
            <consortium name="Tick Genome and Microbiome Consortium (TIGMIC)"/>
            <person name="Jia N."/>
            <person name="Wang J."/>
            <person name="Shi W."/>
            <person name="Du L."/>
            <person name="Sun Y."/>
            <person name="Zhan W."/>
            <person name="Jiang J.F."/>
            <person name="Wang Q."/>
            <person name="Zhang B."/>
            <person name="Ji P."/>
            <person name="Bell-Sakyi L."/>
            <person name="Cui X.M."/>
            <person name="Yuan T.T."/>
            <person name="Jiang B.G."/>
            <person name="Yang W.F."/>
            <person name="Lam T.T."/>
            <person name="Chang Q.C."/>
            <person name="Ding S.J."/>
            <person name="Wang X.J."/>
            <person name="Zhu J.G."/>
            <person name="Ruan X.D."/>
            <person name="Zhao L."/>
            <person name="Wei J.T."/>
            <person name="Ye R.Z."/>
            <person name="Que T.C."/>
            <person name="Du C.H."/>
            <person name="Zhou Y.H."/>
            <person name="Cheng J.X."/>
            <person name="Dai P.F."/>
            <person name="Guo W.B."/>
            <person name="Han X.H."/>
            <person name="Huang E.J."/>
            <person name="Li L.F."/>
            <person name="Wei W."/>
            <person name="Gao Y.C."/>
            <person name="Liu J.Z."/>
            <person name="Shao H.Z."/>
            <person name="Wang X."/>
            <person name="Wang C.C."/>
            <person name="Yang T.C."/>
            <person name="Huo Q.B."/>
            <person name="Li W."/>
            <person name="Chen H.Y."/>
            <person name="Chen S.E."/>
            <person name="Zhou L.G."/>
            <person name="Ni X.B."/>
            <person name="Tian J.H."/>
            <person name="Sheng Y."/>
            <person name="Liu T."/>
            <person name="Pan Y.S."/>
            <person name="Xia L.Y."/>
            <person name="Li J."/>
            <person name="Zhao F."/>
            <person name="Cao W.C."/>
        </authorList>
    </citation>
    <scope>NUCLEOTIDE SEQUENCE</scope>
    <source>
        <strain evidence="2">Rsan-2018</strain>
    </source>
</reference>
<gene>
    <name evidence="2" type="ORF">HPB52_020861</name>
</gene>
<sequence>MREGNTRASAATWCTTPLVPAGPGPRRWLGAGARRSFAGSHASSPAADSRAVGHMAHNGTGEQRQPPAHSAPAFRHSDVLLKLNLGAPKMPKPASSAKPASAALYEGQETGKAALGYRYPTH</sequence>
<protein>
    <submittedName>
        <fullName evidence="2">Uncharacterized protein</fullName>
    </submittedName>
</protein>
<evidence type="ECO:0000313" key="2">
    <source>
        <dbReference type="EMBL" id="KAH7984445.1"/>
    </source>
</evidence>
<evidence type="ECO:0000256" key="1">
    <source>
        <dbReference type="SAM" id="MobiDB-lite"/>
    </source>
</evidence>
<feature type="compositionally biased region" description="Polar residues" evidence="1">
    <location>
        <begin position="1"/>
        <end position="15"/>
    </location>
</feature>
<dbReference type="EMBL" id="JABSTV010001245">
    <property type="protein sequence ID" value="KAH7984445.1"/>
    <property type="molecule type" value="Genomic_DNA"/>
</dbReference>
<keyword evidence="3" id="KW-1185">Reference proteome</keyword>
<dbReference type="AlphaFoldDB" id="A0A9D4TBM8"/>
<name>A0A9D4TBM8_RHISA</name>
<evidence type="ECO:0000313" key="3">
    <source>
        <dbReference type="Proteomes" id="UP000821837"/>
    </source>
</evidence>
<feature type="region of interest" description="Disordered" evidence="1">
    <location>
        <begin position="1"/>
        <end position="75"/>
    </location>
</feature>
<comment type="caution">
    <text evidence="2">The sequence shown here is derived from an EMBL/GenBank/DDBJ whole genome shotgun (WGS) entry which is preliminary data.</text>
</comment>
<proteinExistence type="predicted"/>
<reference evidence="2" key="2">
    <citation type="submission" date="2021-09" db="EMBL/GenBank/DDBJ databases">
        <authorList>
            <person name="Jia N."/>
            <person name="Wang J."/>
            <person name="Shi W."/>
            <person name="Du L."/>
            <person name="Sun Y."/>
            <person name="Zhan W."/>
            <person name="Jiang J."/>
            <person name="Wang Q."/>
            <person name="Zhang B."/>
            <person name="Ji P."/>
            <person name="Sakyi L.B."/>
            <person name="Cui X."/>
            <person name="Yuan T."/>
            <person name="Jiang B."/>
            <person name="Yang W."/>
            <person name="Lam T.T.-Y."/>
            <person name="Chang Q."/>
            <person name="Ding S."/>
            <person name="Wang X."/>
            <person name="Zhu J."/>
            <person name="Ruan X."/>
            <person name="Zhao L."/>
            <person name="Wei J."/>
            <person name="Que T."/>
            <person name="Du C."/>
            <person name="Cheng J."/>
            <person name="Dai P."/>
            <person name="Han X."/>
            <person name="Huang E."/>
            <person name="Gao Y."/>
            <person name="Liu J."/>
            <person name="Shao H."/>
            <person name="Ye R."/>
            <person name="Li L."/>
            <person name="Wei W."/>
            <person name="Wang X."/>
            <person name="Wang C."/>
            <person name="Huo Q."/>
            <person name="Li W."/>
            <person name="Guo W."/>
            <person name="Chen H."/>
            <person name="Chen S."/>
            <person name="Zhou L."/>
            <person name="Zhou L."/>
            <person name="Ni X."/>
            <person name="Tian J."/>
            <person name="Zhou Y."/>
            <person name="Sheng Y."/>
            <person name="Liu T."/>
            <person name="Pan Y."/>
            <person name="Xia L."/>
            <person name="Li J."/>
            <person name="Zhao F."/>
            <person name="Cao W."/>
        </authorList>
    </citation>
    <scope>NUCLEOTIDE SEQUENCE</scope>
    <source>
        <strain evidence="2">Rsan-2018</strain>
        <tissue evidence="2">Larvae</tissue>
    </source>
</reference>